<dbReference type="SMART" id="SM01100">
    <property type="entry name" value="CRAL_TRIO_N"/>
    <property type="match status" value="1"/>
</dbReference>
<organism evidence="3 4">
    <name type="scientific">Aspergillus tanneri</name>
    <dbReference type="NCBI Taxonomy" id="1220188"/>
    <lineage>
        <taxon>Eukaryota</taxon>
        <taxon>Fungi</taxon>
        <taxon>Dikarya</taxon>
        <taxon>Ascomycota</taxon>
        <taxon>Pezizomycotina</taxon>
        <taxon>Eurotiomycetes</taxon>
        <taxon>Eurotiomycetidae</taxon>
        <taxon>Eurotiales</taxon>
        <taxon>Aspergillaceae</taxon>
        <taxon>Aspergillus</taxon>
        <taxon>Aspergillus subgen. Circumdati</taxon>
    </lineage>
</organism>
<comment type="caution">
    <text evidence="3">The sequence shown here is derived from an EMBL/GenBank/DDBJ whole genome shotgun (WGS) entry which is preliminary data.</text>
</comment>
<dbReference type="InterPro" id="IPR011074">
    <property type="entry name" value="CRAL/TRIO_N_dom"/>
</dbReference>
<dbReference type="Pfam" id="PF04749">
    <property type="entry name" value="PLAC8"/>
    <property type="match status" value="1"/>
</dbReference>
<accession>A0A5M9N4Q1</accession>
<gene>
    <name evidence="3" type="ORF">ATNIH1004_001595</name>
</gene>
<dbReference type="VEuPathDB" id="FungiDB:EYZ11_007970"/>
<evidence type="ECO:0000313" key="3">
    <source>
        <dbReference type="EMBL" id="KAA8652690.1"/>
    </source>
</evidence>
<dbReference type="InterPro" id="IPR036865">
    <property type="entry name" value="CRAL-TRIO_dom_sf"/>
</dbReference>
<evidence type="ECO:0000313" key="4">
    <source>
        <dbReference type="Proteomes" id="UP000324241"/>
    </source>
</evidence>
<feature type="region of interest" description="Disordered" evidence="1">
    <location>
        <begin position="31"/>
        <end position="51"/>
    </location>
</feature>
<dbReference type="PANTHER" id="PTHR45657">
    <property type="entry name" value="CRAL-TRIO DOMAIN-CONTAINING PROTEIN YKL091C-RELATED"/>
    <property type="match status" value="1"/>
</dbReference>
<dbReference type="InterPro" id="IPR051026">
    <property type="entry name" value="PI/PC_transfer"/>
</dbReference>
<dbReference type="RefSeq" id="XP_033432051.1">
    <property type="nucleotide sequence ID" value="XM_033566294.1"/>
</dbReference>
<dbReference type="InterPro" id="IPR001251">
    <property type="entry name" value="CRAL-TRIO_dom"/>
</dbReference>
<dbReference type="PROSITE" id="PS50191">
    <property type="entry name" value="CRAL_TRIO"/>
    <property type="match status" value="1"/>
</dbReference>
<dbReference type="SUPFAM" id="SSF46938">
    <property type="entry name" value="CRAL/TRIO N-terminal domain"/>
    <property type="match status" value="1"/>
</dbReference>
<dbReference type="InterPro" id="IPR006461">
    <property type="entry name" value="PLAC_motif_containing"/>
</dbReference>
<dbReference type="Gene3D" id="1.10.8.20">
    <property type="entry name" value="N-terminal domain of phosphatidylinositol transfer protein sec14p"/>
    <property type="match status" value="1"/>
</dbReference>
<proteinExistence type="predicted"/>
<evidence type="ECO:0000256" key="1">
    <source>
        <dbReference type="SAM" id="MobiDB-lite"/>
    </source>
</evidence>
<reference evidence="3 4" key="1">
    <citation type="submission" date="2019-08" db="EMBL/GenBank/DDBJ databases">
        <title>The genome sequence of a newly discovered highly antifungal drug resistant Aspergillus species, Aspergillus tanneri NIH 1004.</title>
        <authorList>
            <person name="Mounaud S."/>
            <person name="Singh I."/>
            <person name="Joardar V."/>
            <person name="Pakala S."/>
            <person name="Pakala S."/>
            <person name="Venepally P."/>
            <person name="Chung J.K."/>
            <person name="Losada L."/>
            <person name="Nierman W.C."/>
        </authorList>
    </citation>
    <scope>NUCLEOTIDE SEQUENCE [LARGE SCALE GENOMIC DNA]</scope>
    <source>
        <strain evidence="3 4">NIH1004</strain>
    </source>
</reference>
<dbReference type="Proteomes" id="UP000324241">
    <property type="component" value="Unassembled WGS sequence"/>
</dbReference>
<dbReference type="InterPro" id="IPR036273">
    <property type="entry name" value="CRAL/TRIO_N_dom_sf"/>
</dbReference>
<dbReference type="AlphaFoldDB" id="A0A5M9N4Q1"/>
<dbReference type="OrthoDB" id="1045822at2759"/>
<protein>
    <recommendedName>
        <fullName evidence="2">CRAL-TRIO domain-containing protein</fullName>
    </recommendedName>
</protein>
<dbReference type="GeneID" id="54324297"/>
<dbReference type="SUPFAM" id="SSF52087">
    <property type="entry name" value="CRAL/TRIO domain"/>
    <property type="match status" value="1"/>
</dbReference>
<sequence>MSRQLHLDTSNLGGNPRYSFLETPLEMHAGHQHLHQQPATVPEANAAQHQQLQPATTELAQLPLSEKAQYLPEDPAISHHPSGPNIEHHPAIYAPYADDVPQQIQNHDAVVPDYSYVVPPGSPGPLPIKTNPATMRQIQEIQTVSVVPDANPLQTPQLPRFPQPVAVGLPQTPVMDSLMVYHQPGQIAHPNQVIKGGSWSHRLLATIQRRRTRKAYGIRGDIASDCVRATCCICCTLIQDETEIKTREEERGKAARATGTPLISPYLPPMQMSYGLPRSRVDELAKGFTLDLTAYDPGAEPHPTCSMTVDNAAGFDLDQGQRLALETFTQLCKDQSLLDHPDGLAEQDARDAINDETTLVRFLRARKFDPDGAFEQFREACRFRKENHIHEVYDGIRLEDFETARRVYPHWTGRRDKRGLPICIANFINITGDTVTGWKGTRYLQGTSSELRQVDILQLGSVIFDSITRFAFPLCSAVAGKPITRAVILVDASTLSLKQGFDLRLFARDITIWKILKGWVDPVTAEKLVFLTPVEVLPTLKEYIDPENLPVSLGGKLDFEHGMQYDLDAAVRKVLGRDQLVPGPMKWVYDNRGRMSAVAVGSVDGQKRQATVATLE</sequence>
<dbReference type="VEuPathDB" id="FungiDB:EYZ11_007967"/>
<dbReference type="Pfam" id="PF00650">
    <property type="entry name" value="CRAL_TRIO"/>
    <property type="match status" value="1"/>
</dbReference>
<dbReference type="EMBL" id="QUQM01000002">
    <property type="protein sequence ID" value="KAA8652690.1"/>
    <property type="molecule type" value="Genomic_DNA"/>
</dbReference>
<dbReference type="CDD" id="cd00170">
    <property type="entry name" value="SEC14"/>
    <property type="match status" value="1"/>
</dbReference>
<evidence type="ECO:0000259" key="2">
    <source>
        <dbReference type="PROSITE" id="PS50191"/>
    </source>
</evidence>
<dbReference type="Gene3D" id="3.40.525.10">
    <property type="entry name" value="CRAL-TRIO lipid binding domain"/>
    <property type="match status" value="2"/>
</dbReference>
<dbReference type="PANTHER" id="PTHR45657:SF20">
    <property type="entry name" value="CRAL_TRIO DOMAIN PROTEIN (AFU_ORTHOLOGUE AFUA_5G00680)"/>
    <property type="match status" value="1"/>
</dbReference>
<dbReference type="Pfam" id="PF03765">
    <property type="entry name" value="CRAL_TRIO_N"/>
    <property type="match status" value="1"/>
</dbReference>
<feature type="domain" description="CRAL-TRIO" evidence="2">
    <location>
        <begin position="505"/>
        <end position="561"/>
    </location>
</feature>
<name>A0A5M9N4Q1_9EURO</name>